<keyword evidence="4 7" id="KW-0812">Transmembrane</keyword>
<evidence type="ECO:0000256" key="5">
    <source>
        <dbReference type="ARBA" id="ARBA00022989"/>
    </source>
</evidence>
<reference evidence="8 9" key="1">
    <citation type="submission" date="2024-03" db="EMBL/GenBank/DDBJ databases">
        <title>Flavobacterium soyae.</title>
        <authorList>
            <person name="Zheng W."/>
        </authorList>
    </citation>
    <scope>NUCLEOTIDE SEQUENCE [LARGE SCALE GENOMIC DNA]</scope>
    <source>
        <strain evidence="8 9">55</strain>
    </source>
</reference>
<sequence>MKNNIIKTKPLPLVIPRVIVGLIFLSEGIQKFITPETVGSGRFAKIGFQHPEFWASTVGITEIACAILLLIGLLSRLMSVPLLVIMAVAFIATKIPILTEKGFWSFAHEYRTDFALTLLLIMLFYYGSGNYSIDKYITKCGERA</sequence>
<evidence type="ECO:0000256" key="6">
    <source>
        <dbReference type="ARBA" id="ARBA00023136"/>
    </source>
</evidence>
<organism evidence="8 9">
    <name type="scientific">Flavobacterium soyae</name>
    <dbReference type="NCBI Taxonomy" id="2903098"/>
    <lineage>
        <taxon>Bacteria</taxon>
        <taxon>Pseudomonadati</taxon>
        <taxon>Bacteroidota</taxon>
        <taxon>Flavobacteriia</taxon>
        <taxon>Flavobacteriales</taxon>
        <taxon>Flavobacteriaceae</taxon>
        <taxon>Flavobacterium</taxon>
    </lineage>
</organism>
<dbReference type="InterPro" id="IPR051907">
    <property type="entry name" value="DoxX-like_oxidoreductase"/>
</dbReference>
<gene>
    <name evidence="8" type="ORF">AABD74_15405</name>
</gene>
<feature type="transmembrane region" description="Helical" evidence="7">
    <location>
        <begin position="53"/>
        <end position="73"/>
    </location>
</feature>
<keyword evidence="9" id="KW-1185">Reference proteome</keyword>
<feature type="transmembrane region" description="Helical" evidence="7">
    <location>
        <begin position="110"/>
        <end position="127"/>
    </location>
</feature>
<evidence type="ECO:0000256" key="2">
    <source>
        <dbReference type="ARBA" id="ARBA00006679"/>
    </source>
</evidence>
<accession>A0ABZ2UAR1</accession>
<comment type="similarity">
    <text evidence="2">Belongs to the DoxX family.</text>
</comment>
<name>A0ABZ2UAR1_9FLAO</name>
<dbReference type="Proteomes" id="UP001623852">
    <property type="component" value="Chromosome"/>
</dbReference>
<dbReference type="Pfam" id="PF07681">
    <property type="entry name" value="DoxX"/>
    <property type="match status" value="1"/>
</dbReference>
<keyword evidence="3" id="KW-1003">Cell membrane</keyword>
<evidence type="ECO:0000256" key="3">
    <source>
        <dbReference type="ARBA" id="ARBA00022475"/>
    </source>
</evidence>
<evidence type="ECO:0000313" key="9">
    <source>
        <dbReference type="Proteomes" id="UP001623852"/>
    </source>
</evidence>
<evidence type="ECO:0000256" key="7">
    <source>
        <dbReference type="SAM" id="Phobius"/>
    </source>
</evidence>
<feature type="transmembrane region" description="Helical" evidence="7">
    <location>
        <begin position="12"/>
        <end position="33"/>
    </location>
</feature>
<dbReference type="RefSeq" id="WP_406843454.1">
    <property type="nucleotide sequence ID" value="NZ_CP150845.1"/>
</dbReference>
<comment type="subcellular location">
    <subcellularLocation>
        <location evidence="1">Cell membrane</location>
        <topology evidence="1">Multi-pass membrane protein</topology>
    </subcellularLocation>
</comment>
<evidence type="ECO:0000313" key="8">
    <source>
        <dbReference type="EMBL" id="WYZ18548.1"/>
    </source>
</evidence>
<dbReference type="InterPro" id="IPR032808">
    <property type="entry name" value="DoxX"/>
</dbReference>
<evidence type="ECO:0000256" key="1">
    <source>
        <dbReference type="ARBA" id="ARBA00004651"/>
    </source>
</evidence>
<proteinExistence type="inferred from homology"/>
<keyword evidence="6 7" id="KW-0472">Membrane</keyword>
<keyword evidence="5 7" id="KW-1133">Transmembrane helix</keyword>
<evidence type="ECO:0000256" key="4">
    <source>
        <dbReference type="ARBA" id="ARBA00022692"/>
    </source>
</evidence>
<feature type="transmembrane region" description="Helical" evidence="7">
    <location>
        <begin position="80"/>
        <end position="98"/>
    </location>
</feature>
<dbReference type="PANTHER" id="PTHR33452:SF1">
    <property type="entry name" value="INNER MEMBRANE PROTEIN YPHA-RELATED"/>
    <property type="match status" value="1"/>
</dbReference>
<dbReference type="PANTHER" id="PTHR33452">
    <property type="entry name" value="OXIDOREDUCTASE CATD-RELATED"/>
    <property type="match status" value="1"/>
</dbReference>
<protein>
    <submittedName>
        <fullName evidence="8">DoxX family protein</fullName>
    </submittedName>
</protein>
<dbReference type="EMBL" id="CP150845">
    <property type="protein sequence ID" value="WYZ18548.1"/>
    <property type="molecule type" value="Genomic_DNA"/>
</dbReference>